<dbReference type="AlphaFoldDB" id="A0A7J6D796"/>
<evidence type="ECO:0000256" key="1">
    <source>
        <dbReference type="SAM" id="MobiDB-lite"/>
    </source>
</evidence>
<protein>
    <submittedName>
        <fullName evidence="2">Uncharacterized protein</fullName>
    </submittedName>
</protein>
<organism evidence="2 3">
    <name type="scientific">Onychostoma macrolepis</name>
    <dbReference type="NCBI Taxonomy" id="369639"/>
    <lineage>
        <taxon>Eukaryota</taxon>
        <taxon>Metazoa</taxon>
        <taxon>Chordata</taxon>
        <taxon>Craniata</taxon>
        <taxon>Vertebrata</taxon>
        <taxon>Euteleostomi</taxon>
        <taxon>Actinopterygii</taxon>
        <taxon>Neopterygii</taxon>
        <taxon>Teleostei</taxon>
        <taxon>Ostariophysi</taxon>
        <taxon>Cypriniformes</taxon>
        <taxon>Cyprinidae</taxon>
        <taxon>Acrossocheilinae</taxon>
        <taxon>Onychostoma</taxon>
    </lineage>
</organism>
<accession>A0A7J6D796</accession>
<evidence type="ECO:0000313" key="2">
    <source>
        <dbReference type="EMBL" id="KAF4115159.1"/>
    </source>
</evidence>
<evidence type="ECO:0000313" key="3">
    <source>
        <dbReference type="Proteomes" id="UP000579812"/>
    </source>
</evidence>
<proteinExistence type="predicted"/>
<gene>
    <name evidence="2" type="ORF">G5714_002648</name>
</gene>
<feature type="compositionally biased region" description="Basic and acidic residues" evidence="1">
    <location>
        <begin position="58"/>
        <end position="80"/>
    </location>
</feature>
<keyword evidence="3" id="KW-1185">Reference proteome</keyword>
<feature type="compositionally biased region" description="Basic and acidic residues" evidence="1">
    <location>
        <begin position="101"/>
        <end position="114"/>
    </location>
</feature>
<comment type="caution">
    <text evidence="2">The sequence shown here is derived from an EMBL/GenBank/DDBJ whole genome shotgun (WGS) entry which is preliminary data.</text>
</comment>
<name>A0A7J6D796_9TELE</name>
<dbReference type="EMBL" id="JAAMOB010000003">
    <property type="protein sequence ID" value="KAF4115159.1"/>
    <property type="molecule type" value="Genomic_DNA"/>
</dbReference>
<sequence length="114" mass="13592">MPKRKAYCFHNCQEEEKKIPHRTRTRWKKRKIEKYLHDLEGETFQSDTNDDNILLQRETTKESPSIEKQDMSHLPKRKEQPQSPNTNVNLPLRTEQPIAREIQDDSPKSHSPET</sequence>
<feature type="region of interest" description="Disordered" evidence="1">
    <location>
        <begin position="42"/>
        <end position="114"/>
    </location>
</feature>
<dbReference type="Proteomes" id="UP000579812">
    <property type="component" value="Unassembled WGS sequence"/>
</dbReference>
<reference evidence="2 3" key="1">
    <citation type="submission" date="2020-04" db="EMBL/GenBank/DDBJ databases">
        <title>Chromosome-level genome assembly of a cyprinid fish Onychostoma macrolepis by integration of Nanopore Sequencing, Bionano and Hi-C technology.</title>
        <authorList>
            <person name="Wang D."/>
        </authorList>
    </citation>
    <scope>NUCLEOTIDE SEQUENCE [LARGE SCALE GENOMIC DNA]</scope>
    <source>
        <strain evidence="2">SWU-2019</strain>
        <tissue evidence="2">Muscle</tissue>
    </source>
</reference>